<proteinExistence type="inferred from homology"/>
<dbReference type="EMBL" id="PEVH01000037">
    <property type="protein sequence ID" value="PIU99168.1"/>
    <property type="molecule type" value="Genomic_DNA"/>
</dbReference>
<comment type="caution">
    <text evidence="5">The sequence shown here is derived from an EMBL/GenBank/DDBJ whole genome shotgun (WGS) entry which is preliminary data.</text>
</comment>
<dbReference type="PIRSF" id="PIRSF002741">
    <property type="entry name" value="MppA"/>
    <property type="match status" value="1"/>
</dbReference>
<dbReference type="InterPro" id="IPR039424">
    <property type="entry name" value="SBP_5"/>
</dbReference>
<reference evidence="6" key="1">
    <citation type="submission" date="2017-09" db="EMBL/GenBank/DDBJ databases">
        <title>Depth-based differentiation of microbial function through sediment-hosted aquifers and enrichment of novel symbionts in the deep terrestrial subsurface.</title>
        <authorList>
            <person name="Probst A.J."/>
            <person name="Ladd B."/>
            <person name="Jarett J.K."/>
            <person name="Geller-Mcgrath D.E."/>
            <person name="Sieber C.M.K."/>
            <person name="Emerson J.B."/>
            <person name="Anantharaman K."/>
            <person name="Thomas B.C."/>
            <person name="Malmstrom R."/>
            <person name="Stieglmeier M."/>
            <person name="Klingl A."/>
            <person name="Woyke T."/>
            <person name="Ryan C.M."/>
            <person name="Banfield J.F."/>
        </authorList>
    </citation>
    <scope>NUCLEOTIDE SEQUENCE [LARGE SCALE GENOMIC DNA]</scope>
</reference>
<evidence type="ECO:0000256" key="2">
    <source>
        <dbReference type="ARBA" id="ARBA00022448"/>
    </source>
</evidence>
<evidence type="ECO:0000256" key="3">
    <source>
        <dbReference type="ARBA" id="ARBA00022729"/>
    </source>
</evidence>
<evidence type="ECO:0000259" key="4">
    <source>
        <dbReference type="Pfam" id="PF00496"/>
    </source>
</evidence>
<dbReference type="CDD" id="cd08513">
    <property type="entry name" value="PBP2_thermophilic_Hb8_like"/>
    <property type="match status" value="1"/>
</dbReference>
<dbReference type="Proteomes" id="UP000230131">
    <property type="component" value="Unassembled WGS sequence"/>
</dbReference>
<evidence type="ECO:0000256" key="1">
    <source>
        <dbReference type="ARBA" id="ARBA00005695"/>
    </source>
</evidence>
<gene>
    <name evidence="5" type="ORF">COS59_01200</name>
</gene>
<name>A0A2M7B7Y0_9BACT</name>
<dbReference type="InterPro" id="IPR000914">
    <property type="entry name" value="SBP_5_dom"/>
</dbReference>
<dbReference type="GO" id="GO:0043190">
    <property type="term" value="C:ATP-binding cassette (ABC) transporter complex"/>
    <property type="evidence" value="ECO:0007669"/>
    <property type="project" value="InterPro"/>
</dbReference>
<dbReference type="Pfam" id="PF00496">
    <property type="entry name" value="SBP_bac_5"/>
    <property type="match status" value="1"/>
</dbReference>
<organism evidence="5 6">
    <name type="scientific">Candidatus Wolfebacteria bacterium CG03_land_8_20_14_0_80_36_15</name>
    <dbReference type="NCBI Taxonomy" id="1975067"/>
    <lineage>
        <taxon>Bacteria</taxon>
        <taxon>Candidatus Wolfeibacteriota</taxon>
    </lineage>
</organism>
<dbReference type="SUPFAM" id="SSF53850">
    <property type="entry name" value="Periplasmic binding protein-like II"/>
    <property type="match status" value="1"/>
</dbReference>
<evidence type="ECO:0000313" key="5">
    <source>
        <dbReference type="EMBL" id="PIU99168.1"/>
    </source>
</evidence>
<dbReference type="PANTHER" id="PTHR30290">
    <property type="entry name" value="PERIPLASMIC BINDING COMPONENT OF ABC TRANSPORTER"/>
    <property type="match status" value="1"/>
</dbReference>
<dbReference type="GO" id="GO:0042597">
    <property type="term" value="C:periplasmic space"/>
    <property type="evidence" value="ECO:0007669"/>
    <property type="project" value="UniProtKB-ARBA"/>
</dbReference>
<keyword evidence="3" id="KW-0732">Signal</keyword>
<comment type="similarity">
    <text evidence="1">Belongs to the bacterial solute-binding protein 5 family.</text>
</comment>
<dbReference type="Gene3D" id="3.10.105.10">
    <property type="entry name" value="Dipeptide-binding Protein, Domain 3"/>
    <property type="match status" value="1"/>
</dbReference>
<dbReference type="Gene3D" id="3.90.76.10">
    <property type="entry name" value="Dipeptide-binding Protein, Domain 1"/>
    <property type="match status" value="1"/>
</dbReference>
<dbReference type="GO" id="GO:0015833">
    <property type="term" value="P:peptide transport"/>
    <property type="evidence" value="ECO:0007669"/>
    <property type="project" value="TreeGrafter"/>
</dbReference>
<keyword evidence="2" id="KW-0813">Transport</keyword>
<dbReference type="PANTHER" id="PTHR30290:SF9">
    <property type="entry name" value="OLIGOPEPTIDE-BINDING PROTEIN APPA"/>
    <property type="match status" value="1"/>
</dbReference>
<protein>
    <recommendedName>
        <fullName evidence="4">Solute-binding protein family 5 domain-containing protein</fullName>
    </recommendedName>
</protein>
<dbReference type="AlphaFoldDB" id="A0A2M7B7Y0"/>
<accession>A0A2M7B7Y0</accession>
<dbReference type="Gene3D" id="3.40.190.10">
    <property type="entry name" value="Periplasmic binding protein-like II"/>
    <property type="match status" value="1"/>
</dbReference>
<sequence length="575" mass="66230">MLSKLKKIFQALSKRERLVFAVFLLIFLVGLLFSTIDFIGQNSVSSPIEGGEFTEGIISQPIFINPVLANSDADRDLVELLFEDVLDLAENYSGRYARYIEHSAHYSQGYMEAPLPYKFEEGGKVVRIRLKDNLFWSDGKPLTSDDIIFTIKTIQDPDTRSLLFNGFKGIVPFRVSERELTLTLPVPYAFFESTLKDLRPIPKHLFADIPATNLKLSNYNLEPVGSGPFKYLSYKKQKDGFIISYQFIQNKYAVKKPYLKKLNINFYPNEESAKNAFDKGEIDGLAGLSPKNLKEIIVPHQEFTLWLPRYYTVFLNQNANDALKDKNVRTALNYATDRKKIIDTVLNGQAIEVFGPLTPAMGGYDATLAEKNFFSLEKANEILEQNGWHLNEGEVREKTEKKSKKTLEFNLVIPENPLFIQTADILKEDWQKIGIKINIITMASLEETIKNRDYQMILFGNIFGRNLDLFSFWHSSERFSPGLNLSLYENKTVDALIEKIRKNFDEESRLIDYKNIQTIINDDVPAIFLFSRSYSYIVNNQLKGFEEKNIPVPSSRFENVNKWYLKTIKVFKKNI</sequence>
<dbReference type="InterPro" id="IPR030678">
    <property type="entry name" value="Peptide/Ni-bd"/>
</dbReference>
<feature type="domain" description="Solute-binding protein family 5" evidence="4">
    <location>
        <begin position="119"/>
        <end position="464"/>
    </location>
</feature>
<evidence type="ECO:0000313" key="6">
    <source>
        <dbReference type="Proteomes" id="UP000230131"/>
    </source>
</evidence>
<dbReference type="GO" id="GO:1904680">
    <property type="term" value="F:peptide transmembrane transporter activity"/>
    <property type="evidence" value="ECO:0007669"/>
    <property type="project" value="TreeGrafter"/>
</dbReference>